<reference evidence="3" key="1">
    <citation type="submission" date="2010-06" db="EMBL/GenBank/DDBJ databases">
        <authorList>
            <person name="Jiang H."/>
            <person name="Abraham K."/>
            <person name="Ali S."/>
            <person name="Alsbrooks S.L."/>
            <person name="Anim B.N."/>
            <person name="Anosike U.S."/>
            <person name="Attaway T."/>
            <person name="Bandaranaike D.P."/>
            <person name="Battles P.K."/>
            <person name="Bell S.N."/>
            <person name="Bell A.V."/>
            <person name="Beltran B."/>
            <person name="Bickham C."/>
            <person name="Bustamante Y."/>
            <person name="Caleb T."/>
            <person name="Canada A."/>
            <person name="Cardenas V."/>
            <person name="Carter K."/>
            <person name="Chacko J."/>
            <person name="Chandrabose M.N."/>
            <person name="Chavez D."/>
            <person name="Chavez A."/>
            <person name="Chen L."/>
            <person name="Chu H.-S."/>
            <person name="Claassen K.J."/>
            <person name="Cockrell R."/>
            <person name="Collins M."/>
            <person name="Cooper J.A."/>
            <person name="Cree A."/>
            <person name="Curry S.M."/>
            <person name="Da Y."/>
            <person name="Dao M.D."/>
            <person name="Das B."/>
            <person name="Davila M.-L."/>
            <person name="Davy-Carroll L."/>
            <person name="Denson S."/>
            <person name="Dinh H."/>
            <person name="Ebong V.E."/>
            <person name="Edwards J.R."/>
            <person name="Egan A."/>
            <person name="El-Daye J."/>
            <person name="Escobedo L."/>
            <person name="Fernandez S."/>
            <person name="Fernando P.R."/>
            <person name="Flagg N."/>
            <person name="Forbes L.D."/>
            <person name="Fowler R.G."/>
            <person name="Fu Q."/>
            <person name="Gabisi R.A."/>
            <person name="Ganer J."/>
            <person name="Garbino Pronczuk A."/>
            <person name="Garcia R.M."/>
            <person name="Garner T."/>
            <person name="Garrett T.E."/>
            <person name="Gonzalez D.A."/>
            <person name="Hamid H."/>
            <person name="Hawkins E.S."/>
            <person name="Hirani K."/>
            <person name="Hogues M.E."/>
            <person name="Hollins B."/>
            <person name="Hsiao C.-H."/>
            <person name="Jabil R."/>
            <person name="James M.L."/>
            <person name="Jhangiani S.N."/>
            <person name="Johnson B."/>
            <person name="Johnson Q."/>
            <person name="Joshi V."/>
            <person name="Kalu J.B."/>
            <person name="Kam C."/>
            <person name="Kashfia A."/>
            <person name="Keebler J."/>
            <person name="Kisamo H."/>
            <person name="Kovar C.L."/>
            <person name="Lago L.A."/>
            <person name="Lai C.-Y."/>
            <person name="Laidlaw J."/>
            <person name="Lara F."/>
            <person name="Le T.-K."/>
            <person name="Lee S.L."/>
            <person name="Legall F.H."/>
            <person name="Lemon S.J."/>
            <person name="Lewis L.R."/>
            <person name="Li B."/>
            <person name="Liu Y."/>
            <person name="Liu Y.-S."/>
            <person name="Lopez J."/>
            <person name="Lozado R.J."/>
            <person name="Lu J."/>
            <person name="Madu R.C."/>
            <person name="Maheshwari M."/>
            <person name="Maheshwari R."/>
            <person name="Malloy K."/>
            <person name="Martinez E."/>
            <person name="Mathew T."/>
            <person name="Mercado I.C."/>
            <person name="Mercado C."/>
            <person name="Meyer B."/>
            <person name="Montgomery K."/>
            <person name="Morgan M.B."/>
            <person name="Munidasa M."/>
            <person name="Nazareth L.V."/>
            <person name="Nelson J."/>
            <person name="Ng B.M."/>
            <person name="Nguyen N.B."/>
            <person name="Nguyen P.Q."/>
            <person name="Nguyen T."/>
            <person name="Obregon M."/>
            <person name="Okwuonu G.O."/>
            <person name="Onwere C.G."/>
            <person name="Orozco G."/>
            <person name="Parra A."/>
            <person name="Patel S."/>
            <person name="Patil S."/>
            <person name="Perez A."/>
            <person name="Perez Y."/>
            <person name="Pham C."/>
            <person name="Primus E.L."/>
            <person name="Pu L.-L."/>
            <person name="Puazo M."/>
            <person name="Qin X."/>
            <person name="Quiroz J.B."/>
            <person name="Reese J."/>
            <person name="Richards S."/>
            <person name="Rives C.M."/>
            <person name="Robberts R."/>
            <person name="Ruiz S.J."/>
            <person name="Ruiz M.J."/>
            <person name="Santibanez J."/>
            <person name="Schneider B.W."/>
            <person name="Sisson I."/>
            <person name="Smith M."/>
            <person name="Sodergren E."/>
            <person name="Song X.-Z."/>
            <person name="Song B.B."/>
            <person name="Summersgill H."/>
            <person name="Thelus R."/>
            <person name="Thornton R.D."/>
            <person name="Trejos Z.Y."/>
            <person name="Usmani K."/>
            <person name="Vattathil S."/>
            <person name="Villasana D."/>
            <person name="Walker D.L."/>
            <person name="Wang S."/>
            <person name="Wang K."/>
            <person name="White C.S."/>
            <person name="Williams A.C."/>
            <person name="Williamson J."/>
            <person name="Wilson K."/>
            <person name="Woghiren I.O."/>
            <person name="Woodworth J.R."/>
            <person name="Worley K.C."/>
            <person name="Wright R.A."/>
            <person name="Wu W."/>
            <person name="Young L."/>
            <person name="Zhang L."/>
            <person name="Zhang J."/>
            <person name="Zhu Y."/>
            <person name="Muzny D.M."/>
            <person name="Weinstock G."/>
            <person name="Gibbs R.A."/>
        </authorList>
    </citation>
    <scope>NUCLEOTIDE SEQUENCE [LARGE SCALE GENOMIC DNA]</scope>
    <source>
        <strain evidence="3">LSR1</strain>
    </source>
</reference>
<name>A0A8R2F8P2_ACYPI</name>
<dbReference type="OrthoDB" id="7203715at2759"/>
<sequence length="204" mass="23846">MNKKNKNEMKSLKHYFSALPSKPNSNSDKIDLDNPPDAVFNSKFQTTEVTDGDQRDPVKGYENAKISLTLNEGPFQPKNVLYPLRNGRKFKEIWFTQFKWLEYSVTLDSAFCFFCRAFYKIGKMDDAFTCKGYSNWKKAIEKFNNHQKSIMHLESSVRVDEFIKSLRSNSTRQIRFSAYKNKVLRYAGMMKVKKVTIKETSLNL</sequence>
<feature type="domain" description="TTF-type" evidence="1">
    <location>
        <begin position="86"/>
        <end position="183"/>
    </location>
</feature>
<protein>
    <recommendedName>
        <fullName evidence="1">TTF-type domain-containing protein</fullName>
    </recommendedName>
</protein>
<proteinExistence type="predicted"/>
<evidence type="ECO:0000313" key="2">
    <source>
        <dbReference type="EnsemblMetazoa" id="XP_008183715.1"/>
    </source>
</evidence>
<organism evidence="2 3">
    <name type="scientific">Acyrthosiphon pisum</name>
    <name type="common">Pea aphid</name>
    <dbReference type="NCBI Taxonomy" id="7029"/>
    <lineage>
        <taxon>Eukaryota</taxon>
        <taxon>Metazoa</taxon>
        <taxon>Ecdysozoa</taxon>
        <taxon>Arthropoda</taxon>
        <taxon>Hexapoda</taxon>
        <taxon>Insecta</taxon>
        <taxon>Pterygota</taxon>
        <taxon>Neoptera</taxon>
        <taxon>Paraneoptera</taxon>
        <taxon>Hemiptera</taxon>
        <taxon>Sternorrhyncha</taxon>
        <taxon>Aphidomorpha</taxon>
        <taxon>Aphidoidea</taxon>
        <taxon>Aphididae</taxon>
        <taxon>Macrosiphini</taxon>
        <taxon>Acyrthosiphon</taxon>
    </lineage>
</organism>
<dbReference type="EnsemblMetazoa" id="XM_008185493.1">
    <property type="protein sequence ID" value="XP_008183715.1"/>
    <property type="gene ID" value="LOC103309614"/>
</dbReference>
<reference evidence="2" key="2">
    <citation type="submission" date="2022-06" db="UniProtKB">
        <authorList>
            <consortium name="EnsemblMetazoa"/>
        </authorList>
    </citation>
    <scope>IDENTIFICATION</scope>
</reference>
<keyword evidence="3" id="KW-1185">Reference proteome</keyword>
<dbReference type="InterPro" id="IPR006580">
    <property type="entry name" value="Znf_TTF"/>
</dbReference>
<dbReference type="GeneID" id="103309614"/>
<dbReference type="SMART" id="SM00597">
    <property type="entry name" value="ZnF_TTF"/>
    <property type="match status" value="1"/>
</dbReference>
<evidence type="ECO:0000259" key="1">
    <source>
        <dbReference type="SMART" id="SM00597"/>
    </source>
</evidence>
<dbReference type="AlphaFoldDB" id="A0A8R2F8P2"/>
<dbReference type="Proteomes" id="UP000007819">
    <property type="component" value="Chromosome X"/>
</dbReference>
<accession>A0A8R2F8P2</accession>
<dbReference type="RefSeq" id="XP_008183715.1">
    <property type="nucleotide sequence ID" value="XM_008185493.1"/>
</dbReference>
<dbReference type="KEGG" id="api:103309614"/>
<evidence type="ECO:0000313" key="3">
    <source>
        <dbReference type="Proteomes" id="UP000007819"/>
    </source>
</evidence>